<dbReference type="PANTHER" id="PTHR10151">
    <property type="entry name" value="ECTONUCLEOTIDE PYROPHOSPHATASE/PHOSPHODIESTERASE"/>
    <property type="match status" value="1"/>
</dbReference>
<dbReference type="Pfam" id="PF01663">
    <property type="entry name" value="Phosphodiest"/>
    <property type="match status" value="1"/>
</dbReference>
<dbReference type="EMBL" id="SLWB01000002">
    <property type="protein sequence ID" value="TCN72138.1"/>
    <property type="molecule type" value="Genomic_DNA"/>
</dbReference>
<dbReference type="InterPro" id="IPR002591">
    <property type="entry name" value="Phosphodiest/P_Trfase"/>
</dbReference>
<dbReference type="InterPro" id="IPR017850">
    <property type="entry name" value="Alkaline_phosphatase_core_sf"/>
</dbReference>
<dbReference type="Gene3D" id="3.40.720.10">
    <property type="entry name" value="Alkaline Phosphatase, subunit A"/>
    <property type="match status" value="1"/>
</dbReference>
<dbReference type="SUPFAM" id="SSF53649">
    <property type="entry name" value="Alkaline phosphatase-like"/>
    <property type="match status" value="1"/>
</dbReference>
<comment type="caution">
    <text evidence="1">The sequence shown here is derived from an EMBL/GenBank/DDBJ whole genome shotgun (WGS) entry which is preliminary data.</text>
</comment>
<dbReference type="OrthoDB" id="9779418at2"/>
<evidence type="ECO:0000313" key="1">
    <source>
        <dbReference type="EMBL" id="TCN72138.1"/>
    </source>
</evidence>
<accession>A0A4R2ESC8</accession>
<sequence length="470" mass="54488">MSLYILGIDGLDLDIIDHYIEQLPNFKKIRDAGYLQTIETVFPADSVPAWSTIFTGLNPAEHGIIRGKDYVESVEQFKKNNKIDITGKTFWDDLSKNGKRCLVLNPFLAYPSWPINGIMISGPAFVEGIVSKHPSNTITYKDHVYGGYKALGNVSNLKNDMDIAFQDIKDLWHETKFHLDKEKYDLIFVTFTTLDRIQHYTWRFFDKKDPLHEYENFLSNLILKSLKEFDKIIEEIIFKLNENDKLLIISDHGFGQRPYDLINLNELLRREGLLIVNNSASSGLYWIKLKQKARNYTIKLLSKMRILDFVASKAKKIPGAMKYKKSDHLIDKVNSICYVDELFCGKKPYIGLNFGSKIKGNKQLEEELFNRIIHILDNCVEFPKYKWVKRNFELYNGMHYDRLPDICIELPMNYGIEYDLFGDILTTSSTHYKISGGHYSSGTLGIFPHHSGNRIINKVEDFKTYIQSLI</sequence>
<evidence type="ECO:0000313" key="2">
    <source>
        <dbReference type="Proteomes" id="UP000294830"/>
    </source>
</evidence>
<dbReference type="AlphaFoldDB" id="A0A4R2ESC8"/>
<organism evidence="1 2">
    <name type="scientific">Acetobacteroides hydrogenigenes</name>
    <dbReference type="NCBI Taxonomy" id="979970"/>
    <lineage>
        <taxon>Bacteria</taxon>
        <taxon>Pseudomonadati</taxon>
        <taxon>Bacteroidota</taxon>
        <taxon>Bacteroidia</taxon>
        <taxon>Bacteroidales</taxon>
        <taxon>Rikenellaceae</taxon>
        <taxon>Acetobacteroides</taxon>
    </lineage>
</organism>
<keyword evidence="2" id="KW-1185">Reference proteome</keyword>
<name>A0A4R2ESC8_9BACT</name>
<dbReference type="Proteomes" id="UP000294830">
    <property type="component" value="Unassembled WGS sequence"/>
</dbReference>
<dbReference type="PANTHER" id="PTHR10151:SF120">
    <property type="entry name" value="BIS(5'-ADENOSYL)-TRIPHOSPHATASE"/>
    <property type="match status" value="1"/>
</dbReference>
<dbReference type="RefSeq" id="WP_131838206.1">
    <property type="nucleotide sequence ID" value="NZ_SLWB01000002.1"/>
</dbReference>
<dbReference type="GO" id="GO:0016787">
    <property type="term" value="F:hydrolase activity"/>
    <property type="evidence" value="ECO:0007669"/>
    <property type="project" value="UniProtKB-ARBA"/>
</dbReference>
<protein>
    <submittedName>
        <fullName evidence="1">Type I phosphodiesterase/nucleotide pyrophosphatase</fullName>
    </submittedName>
</protein>
<gene>
    <name evidence="1" type="ORF">CLV25_102101</name>
</gene>
<reference evidence="1 2" key="1">
    <citation type="submission" date="2019-03" db="EMBL/GenBank/DDBJ databases">
        <title>Genomic Encyclopedia of Archaeal and Bacterial Type Strains, Phase II (KMG-II): from individual species to whole genera.</title>
        <authorList>
            <person name="Goeker M."/>
        </authorList>
    </citation>
    <scope>NUCLEOTIDE SEQUENCE [LARGE SCALE GENOMIC DNA]</scope>
    <source>
        <strain evidence="1 2">RL-C</strain>
    </source>
</reference>
<proteinExistence type="predicted"/>